<comment type="subcellular location">
    <subcellularLocation>
        <location evidence="1">Cell membrane</location>
        <topology evidence="1">Single-pass type II membrane protein</topology>
    </subcellularLocation>
</comment>
<dbReference type="InterPro" id="IPR016187">
    <property type="entry name" value="CTDL_fold"/>
</dbReference>
<dbReference type="PANTHER" id="PTHR45710:SF26">
    <property type="entry name" value="RH26557P"/>
    <property type="match status" value="1"/>
</dbReference>
<reference evidence="4" key="2">
    <citation type="submission" date="2025-08" db="UniProtKB">
        <authorList>
            <consortium name="Ensembl"/>
        </authorList>
    </citation>
    <scope>IDENTIFICATION</scope>
</reference>
<evidence type="ECO:0000259" key="3">
    <source>
        <dbReference type="PROSITE" id="PS50041"/>
    </source>
</evidence>
<dbReference type="GeneTree" id="ENSGT00940000175285"/>
<evidence type="ECO:0000313" key="5">
    <source>
        <dbReference type="Proteomes" id="UP000265080"/>
    </source>
</evidence>
<dbReference type="InterPro" id="IPR001304">
    <property type="entry name" value="C-type_lectin-like"/>
</dbReference>
<dbReference type="InterPro" id="IPR016186">
    <property type="entry name" value="C-type_lectin-like/link_sf"/>
</dbReference>
<feature type="domain" description="C-type lectin" evidence="3">
    <location>
        <begin position="82"/>
        <end position="181"/>
    </location>
</feature>
<feature type="coiled-coil region" evidence="2">
    <location>
        <begin position="6"/>
        <end position="40"/>
    </location>
</feature>
<name>A0A3P8T879_AMPPE</name>
<accession>A0A3P8T879</accession>
<evidence type="ECO:0000256" key="2">
    <source>
        <dbReference type="SAM" id="Coils"/>
    </source>
</evidence>
<dbReference type="Proteomes" id="UP000265080">
    <property type="component" value="Chromosome 3"/>
</dbReference>
<dbReference type="Pfam" id="PF00059">
    <property type="entry name" value="Lectin_C"/>
    <property type="match status" value="1"/>
</dbReference>
<dbReference type="PROSITE" id="PS50041">
    <property type="entry name" value="C_TYPE_LECTIN_2"/>
    <property type="match status" value="1"/>
</dbReference>
<dbReference type="STRING" id="161767.ENSAPEP00000020594"/>
<dbReference type="Ensembl" id="ENSAPET00000021144.1">
    <property type="protein sequence ID" value="ENSAPEP00000020594.1"/>
    <property type="gene ID" value="ENSAPEG00000014715.1"/>
</dbReference>
<dbReference type="OMA" id="WVCKKEA"/>
<sequence length="189" mass="21505">QLLGRYQNLNHEKDQLLGRYQNLNRERDQLQTRLTQVLKDVGEDPVHKDSLYILLVLDFTAATRSHLCCVSSGTCPSGWKQFGGSCYFFSLTRSSWNFSRQQCLGQRAHLVVISSRQEMVSLSAETSTSFWIGLSQTSSSSNWEWTDGRSPEATFAAGSSSRMFYSWSSESCTQLMRWVCKKEAVPSYL</sequence>
<protein>
    <recommendedName>
        <fullName evidence="3">C-type lectin domain-containing protein</fullName>
    </recommendedName>
</protein>
<dbReference type="AlphaFoldDB" id="A0A3P8T879"/>
<dbReference type="InterPro" id="IPR050828">
    <property type="entry name" value="C-type_lectin/matrix_domain"/>
</dbReference>
<dbReference type="PANTHER" id="PTHR45710">
    <property type="entry name" value="C-TYPE LECTIN DOMAIN-CONTAINING PROTEIN 180"/>
    <property type="match status" value="1"/>
</dbReference>
<dbReference type="SMART" id="SM00034">
    <property type="entry name" value="CLECT"/>
    <property type="match status" value="1"/>
</dbReference>
<organism evidence="4 5">
    <name type="scientific">Amphiprion percula</name>
    <name type="common">Orange clownfish</name>
    <name type="synonym">Lutjanus percula</name>
    <dbReference type="NCBI Taxonomy" id="161767"/>
    <lineage>
        <taxon>Eukaryota</taxon>
        <taxon>Metazoa</taxon>
        <taxon>Chordata</taxon>
        <taxon>Craniata</taxon>
        <taxon>Vertebrata</taxon>
        <taxon>Euteleostomi</taxon>
        <taxon>Actinopterygii</taxon>
        <taxon>Neopterygii</taxon>
        <taxon>Teleostei</taxon>
        <taxon>Neoteleostei</taxon>
        <taxon>Acanthomorphata</taxon>
        <taxon>Ovalentaria</taxon>
        <taxon>Pomacentridae</taxon>
        <taxon>Amphiprion</taxon>
    </lineage>
</organism>
<reference evidence="4" key="3">
    <citation type="submission" date="2025-09" db="UniProtKB">
        <authorList>
            <consortium name="Ensembl"/>
        </authorList>
    </citation>
    <scope>IDENTIFICATION</scope>
</reference>
<reference evidence="4 5" key="1">
    <citation type="submission" date="2018-03" db="EMBL/GenBank/DDBJ databases">
        <title>Finding Nemo's genes: A chromosome-scale reference assembly of the genome of the orange clownfish Amphiprion percula.</title>
        <authorList>
            <person name="Lehmann R."/>
        </authorList>
    </citation>
    <scope>NUCLEOTIDE SEQUENCE</scope>
</reference>
<proteinExistence type="predicted"/>
<dbReference type="Gene3D" id="1.20.5.1000">
    <property type="entry name" value="arf6 gtpase in complex with a specific effector, jip4"/>
    <property type="match status" value="1"/>
</dbReference>
<evidence type="ECO:0000256" key="1">
    <source>
        <dbReference type="ARBA" id="ARBA00004401"/>
    </source>
</evidence>
<keyword evidence="5" id="KW-1185">Reference proteome</keyword>
<dbReference type="GO" id="GO:0005886">
    <property type="term" value="C:plasma membrane"/>
    <property type="evidence" value="ECO:0007669"/>
    <property type="project" value="UniProtKB-SubCell"/>
</dbReference>
<dbReference type="Gene3D" id="3.10.100.10">
    <property type="entry name" value="Mannose-Binding Protein A, subunit A"/>
    <property type="match status" value="1"/>
</dbReference>
<keyword evidence="2" id="KW-0175">Coiled coil</keyword>
<dbReference type="SUPFAM" id="SSF56436">
    <property type="entry name" value="C-type lectin-like"/>
    <property type="match status" value="1"/>
</dbReference>
<evidence type="ECO:0000313" key="4">
    <source>
        <dbReference type="Ensembl" id="ENSAPEP00000020594.1"/>
    </source>
</evidence>